<feature type="coiled-coil region" evidence="5">
    <location>
        <begin position="79"/>
        <end position="106"/>
    </location>
</feature>
<feature type="domain" description="Methyl-accepting transducer" evidence="7">
    <location>
        <begin position="261"/>
        <end position="500"/>
    </location>
</feature>
<feature type="coiled-coil region" evidence="5">
    <location>
        <begin position="133"/>
        <end position="160"/>
    </location>
</feature>
<evidence type="ECO:0000313" key="10">
    <source>
        <dbReference type="Proteomes" id="UP000194841"/>
    </source>
</evidence>
<dbReference type="Pfam" id="PF00015">
    <property type="entry name" value="MCPsignal"/>
    <property type="match status" value="1"/>
</dbReference>
<dbReference type="GO" id="GO:0006935">
    <property type="term" value="P:chemotaxis"/>
    <property type="evidence" value="ECO:0007669"/>
    <property type="project" value="UniProtKB-ARBA"/>
</dbReference>
<dbReference type="Gene3D" id="1.10.287.950">
    <property type="entry name" value="Methyl-accepting chemotaxis protein"/>
    <property type="match status" value="1"/>
</dbReference>
<dbReference type="Proteomes" id="UP000194841">
    <property type="component" value="Unassembled WGS sequence"/>
</dbReference>
<dbReference type="SUPFAM" id="SSF58104">
    <property type="entry name" value="Methyl-accepting chemotaxis protein (MCP) signaling domain"/>
    <property type="match status" value="1"/>
</dbReference>
<evidence type="ECO:0000313" key="9">
    <source>
        <dbReference type="EMBL" id="OUL57976.1"/>
    </source>
</evidence>
<keyword evidence="6" id="KW-0472">Membrane</keyword>
<keyword evidence="6" id="KW-1133">Transmembrane helix</keyword>
<dbReference type="EMBL" id="MWPV01000002">
    <property type="protein sequence ID" value="OUL57976.1"/>
    <property type="molecule type" value="Genomic_DNA"/>
</dbReference>
<keyword evidence="10" id="KW-1185">Reference proteome</keyword>
<keyword evidence="6" id="KW-0812">Transmembrane</keyword>
<dbReference type="SMART" id="SM00283">
    <property type="entry name" value="MA"/>
    <property type="match status" value="1"/>
</dbReference>
<proteinExistence type="inferred from homology"/>
<accession>A0A244CR65</accession>
<dbReference type="PROSITE" id="PS50885">
    <property type="entry name" value="HAMP"/>
    <property type="match status" value="1"/>
</dbReference>
<name>A0A244CR65_PSEDV</name>
<reference evidence="9 10" key="1">
    <citation type="submission" date="2017-02" db="EMBL/GenBank/DDBJ databases">
        <title>Pseudoalteromonas ulvae TC14 Genome.</title>
        <authorList>
            <person name="Molmeret M."/>
        </authorList>
    </citation>
    <scope>NUCLEOTIDE SEQUENCE [LARGE SCALE GENOMIC DNA]</scope>
    <source>
        <strain evidence="9">TC14</strain>
    </source>
</reference>
<protein>
    <recommendedName>
        <fullName evidence="11">Chemotaxis protein</fullName>
    </recommendedName>
</protein>
<keyword evidence="5" id="KW-0175">Coiled coil</keyword>
<dbReference type="RefSeq" id="WP_086743281.1">
    <property type="nucleotide sequence ID" value="NZ_MWPV01000002.1"/>
</dbReference>
<dbReference type="PANTHER" id="PTHR32089:SF112">
    <property type="entry name" value="LYSOZYME-LIKE PROTEIN-RELATED"/>
    <property type="match status" value="1"/>
</dbReference>
<dbReference type="InterPro" id="IPR004089">
    <property type="entry name" value="MCPsignal_dom"/>
</dbReference>
<feature type="domain" description="HAMP" evidence="8">
    <location>
        <begin position="203"/>
        <end position="256"/>
    </location>
</feature>
<evidence type="ECO:0000256" key="1">
    <source>
        <dbReference type="ARBA" id="ARBA00004370"/>
    </source>
</evidence>
<comment type="similarity">
    <text evidence="3">Belongs to the methyl-accepting chemotaxis (MCP) protein family.</text>
</comment>
<dbReference type="PROSITE" id="PS50111">
    <property type="entry name" value="CHEMOTAXIS_TRANSDUC_2"/>
    <property type="match status" value="1"/>
</dbReference>
<evidence type="ECO:0000256" key="6">
    <source>
        <dbReference type="SAM" id="Phobius"/>
    </source>
</evidence>
<sequence length="533" mass="57583">MAFSFKSIRIKIFLGYAAILLTTLVAALFLSQNNASIEQKVEGFIGQSLPTLRVINSLQSTSKDLVLIGFSLYGTTLSANEFSQQREALEQQLNAQYKQLQELVSQQRTIKTDKLKSDLDRLFAVMNRQSVDWDKARDELNNLNNSAKKLSEQLSQLSDSTTAQAGISSSNIQADLSNNMTLVYTLVSLMIAVAIIAFIFAKKQIADPINSLSKQLTLLSNNHDLTQQLDNNSSSEINNVAGSVNELLTVFRSGLIKVHSAIETIEQAISQLTVSRTASSESVNHLQSTIDSLATVMTSLEHHIEHSVQQSEMAAESAQSGAQTMVAGKTSVVKTADSIASLASDMETTSDMLQSLQSAGDQVSGVVNTITDIASQTNLLALNAAIEAARAGESGRGFAVVADEVRTLAVRTHQATMEINTMLEKIVESIQQAVVNMASNREKAKQSVDLVAELVDTLEEGRQTILSLAQVSKDVASLASDSQQQASIVKQQVIDFKQLGDTVSEGNQQILAANILLTDQATVLAQTVKQFKT</sequence>
<comment type="caution">
    <text evidence="9">The sequence shown here is derived from an EMBL/GenBank/DDBJ whole genome shotgun (WGS) entry which is preliminary data.</text>
</comment>
<gene>
    <name evidence="9" type="ORF">B1199_06320</name>
</gene>
<dbReference type="GO" id="GO:0007165">
    <property type="term" value="P:signal transduction"/>
    <property type="evidence" value="ECO:0007669"/>
    <property type="project" value="UniProtKB-KW"/>
</dbReference>
<dbReference type="GO" id="GO:0016020">
    <property type="term" value="C:membrane"/>
    <property type="evidence" value="ECO:0007669"/>
    <property type="project" value="UniProtKB-SubCell"/>
</dbReference>
<dbReference type="AlphaFoldDB" id="A0A244CR65"/>
<evidence type="ECO:0000256" key="4">
    <source>
        <dbReference type="PROSITE-ProRule" id="PRU00284"/>
    </source>
</evidence>
<feature type="transmembrane region" description="Helical" evidence="6">
    <location>
        <begin position="182"/>
        <end position="201"/>
    </location>
</feature>
<evidence type="ECO:0008006" key="11">
    <source>
        <dbReference type="Google" id="ProtNLM"/>
    </source>
</evidence>
<feature type="transmembrane region" description="Helical" evidence="6">
    <location>
        <begin position="12"/>
        <end position="30"/>
    </location>
</feature>
<evidence type="ECO:0000256" key="2">
    <source>
        <dbReference type="ARBA" id="ARBA00023224"/>
    </source>
</evidence>
<dbReference type="PANTHER" id="PTHR32089">
    <property type="entry name" value="METHYL-ACCEPTING CHEMOTAXIS PROTEIN MCPB"/>
    <property type="match status" value="1"/>
</dbReference>
<keyword evidence="2 4" id="KW-0807">Transducer</keyword>
<evidence type="ECO:0000256" key="3">
    <source>
        <dbReference type="ARBA" id="ARBA00029447"/>
    </source>
</evidence>
<comment type="subcellular location">
    <subcellularLocation>
        <location evidence="1">Membrane</location>
    </subcellularLocation>
</comment>
<dbReference type="OrthoDB" id="2489132at2"/>
<dbReference type="InterPro" id="IPR003660">
    <property type="entry name" value="HAMP_dom"/>
</dbReference>
<organism evidence="9 10">
    <name type="scientific">Pseudoalteromonas ulvae</name>
    <dbReference type="NCBI Taxonomy" id="107327"/>
    <lineage>
        <taxon>Bacteria</taxon>
        <taxon>Pseudomonadati</taxon>
        <taxon>Pseudomonadota</taxon>
        <taxon>Gammaproteobacteria</taxon>
        <taxon>Alteromonadales</taxon>
        <taxon>Pseudoalteromonadaceae</taxon>
        <taxon>Pseudoalteromonas</taxon>
    </lineage>
</organism>
<evidence type="ECO:0000259" key="7">
    <source>
        <dbReference type="PROSITE" id="PS50111"/>
    </source>
</evidence>
<evidence type="ECO:0000256" key="5">
    <source>
        <dbReference type="SAM" id="Coils"/>
    </source>
</evidence>
<evidence type="ECO:0000259" key="8">
    <source>
        <dbReference type="PROSITE" id="PS50885"/>
    </source>
</evidence>